<dbReference type="EMBL" id="MRTF01000014">
    <property type="protein sequence ID" value="OME88587.1"/>
    <property type="molecule type" value="Genomic_DNA"/>
</dbReference>
<dbReference type="Pfam" id="PF14534">
    <property type="entry name" value="DUF4440"/>
    <property type="match status" value="1"/>
</dbReference>
<dbReference type="Proteomes" id="UP000187074">
    <property type="component" value="Unassembled WGS sequence"/>
</dbReference>
<organism evidence="2 3">
    <name type="scientific">Paenibacillus lautus</name>
    <name type="common">Bacillus lautus</name>
    <dbReference type="NCBI Taxonomy" id="1401"/>
    <lineage>
        <taxon>Bacteria</taxon>
        <taxon>Bacillati</taxon>
        <taxon>Bacillota</taxon>
        <taxon>Bacilli</taxon>
        <taxon>Bacillales</taxon>
        <taxon>Paenibacillaceae</taxon>
        <taxon>Paenibacillus</taxon>
    </lineage>
</organism>
<dbReference type="InterPro" id="IPR027843">
    <property type="entry name" value="DUF4440"/>
</dbReference>
<sequence>MSNNQENHKVLEEQEGRIIRQTISDMESAFNQHTADALDRHFTQDSTWVNVMGEMLSGWEQINNAHKVVLKGPLLHSYAKYFVEKLVFLRQDVAIAHIRQYPATSKGELIEDGQGSLAIYVMVKDQDTWLLAAGQNTLIHSHRNG</sequence>
<dbReference type="STRING" id="1401.BK123_30365"/>
<comment type="caution">
    <text evidence="2">The sequence shown here is derived from an EMBL/GenBank/DDBJ whole genome shotgun (WGS) entry which is preliminary data.</text>
</comment>
<name>A0A1R1ASN0_PAELA</name>
<dbReference type="OrthoDB" id="582247at2"/>
<dbReference type="RefSeq" id="WP_076326079.1">
    <property type="nucleotide sequence ID" value="NZ_MRTF01000014.1"/>
</dbReference>
<accession>A0A1R1ASN0</accession>
<dbReference type="SUPFAM" id="SSF54427">
    <property type="entry name" value="NTF2-like"/>
    <property type="match status" value="1"/>
</dbReference>
<proteinExistence type="predicted"/>
<evidence type="ECO:0000313" key="3">
    <source>
        <dbReference type="Proteomes" id="UP000187074"/>
    </source>
</evidence>
<gene>
    <name evidence="2" type="ORF">BK123_30365</name>
</gene>
<dbReference type="InterPro" id="IPR032710">
    <property type="entry name" value="NTF2-like_dom_sf"/>
</dbReference>
<evidence type="ECO:0000313" key="2">
    <source>
        <dbReference type="EMBL" id="OME88587.1"/>
    </source>
</evidence>
<protein>
    <submittedName>
        <fullName evidence="2">DUF4440 domain-containing protein</fullName>
    </submittedName>
</protein>
<evidence type="ECO:0000259" key="1">
    <source>
        <dbReference type="Pfam" id="PF14534"/>
    </source>
</evidence>
<reference evidence="2 3" key="1">
    <citation type="submission" date="2016-11" db="EMBL/GenBank/DDBJ databases">
        <title>Paenibacillus species isolates.</title>
        <authorList>
            <person name="Beno S.M."/>
        </authorList>
    </citation>
    <scope>NUCLEOTIDE SEQUENCE [LARGE SCALE GENOMIC DNA]</scope>
    <source>
        <strain evidence="2 3">FSL F4-0100</strain>
    </source>
</reference>
<feature type="domain" description="DUF4440" evidence="1">
    <location>
        <begin position="19"/>
        <end position="131"/>
    </location>
</feature>
<dbReference type="AlphaFoldDB" id="A0A1R1ASN0"/>
<dbReference type="NCBIfam" id="TIGR02246">
    <property type="entry name" value="SgcJ/EcaC family oxidoreductase"/>
    <property type="match status" value="1"/>
</dbReference>
<dbReference type="Gene3D" id="3.10.450.50">
    <property type="match status" value="1"/>
</dbReference>
<dbReference type="InterPro" id="IPR011944">
    <property type="entry name" value="Steroid_delta5-4_isomerase"/>
</dbReference>